<dbReference type="PANTHER" id="PTHR42915:SF1">
    <property type="entry name" value="PEPTIDOGLYCAN BETA-N-ACETYLMURAMIDASE NAMZ"/>
    <property type="match status" value="1"/>
</dbReference>
<dbReference type="AlphaFoldDB" id="F7YX49"/>
<dbReference type="Proteomes" id="UP000006804">
    <property type="component" value="Chromosome"/>
</dbReference>
<dbReference type="OrthoDB" id="9801061at2"/>
<dbReference type="PANTHER" id="PTHR42915">
    <property type="entry name" value="HYPOTHETICAL 460 KDA PROTEIN IN FEUA-SIGW INTERGENIC REGION [PRECURSOR]"/>
    <property type="match status" value="1"/>
</dbReference>
<dbReference type="STRING" id="688269.Theth_0792"/>
<keyword evidence="4" id="KW-1185">Reference proteome</keyword>
<reference evidence="3 4" key="1">
    <citation type="submission" date="2010-11" db="EMBL/GenBank/DDBJ databases">
        <title>The complete genome of Thermotoga thermarum DSM 5069.</title>
        <authorList>
            <consortium name="US DOE Joint Genome Institute (JGI-PGF)"/>
            <person name="Lucas S."/>
            <person name="Copeland A."/>
            <person name="Lapidus A."/>
            <person name="Bruce D."/>
            <person name="Goodwin L."/>
            <person name="Pitluck S."/>
            <person name="Kyrpides N."/>
            <person name="Mavromatis K."/>
            <person name="Ivanova N."/>
            <person name="Zeytun A."/>
            <person name="Brettin T."/>
            <person name="Detter J.C."/>
            <person name="Tapia R."/>
            <person name="Han C."/>
            <person name="Land M."/>
            <person name="Hauser L."/>
            <person name="Markowitz V."/>
            <person name="Cheng J.-F."/>
            <person name="Hugenholtz P."/>
            <person name="Woyke T."/>
            <person name="Wu D."/>
            <person name="Spring S."/>
            <person name="Schroeder M."/>
            <person name="Brambilla E."/>
            <person name="Klenk H.-P."/>
            <person name="Eisen J.A."/>
        </authorList>
    </citation>
    <scope>NUCLEOTIDE SEQUENCE [LARGE SCALE GENOMIC DNA]</scope>
    <source>
        <strain evidence="3 4">DSM 5069</strain>
    </source>
</reference>
<accession>F7YX49</accession>
<name>F7YX49_9THEM</name>
<evidence type="ECO:0000259" key="1">
    <source>
        <dbReference type="Pfam" id="PF07075"/>
    </source>
</evidence>
<dbReference type="InterPro" id="IPR008302">
    <property type="entry name" value="NamZ"/>
</dbReference>
<dbReference type="InterPro" id="IPR048503">
    <property type="entry name" value="NamZ_C"/>
</dbReference>
<sequence>MKLGLDVFLEKYAKNYKQARLGLVTNATGINSDLRQNIDLLVEKGLKLVKLFSPEHGIFGAAADGEKLSHSKHPKYGVPIYSLYGETVRPNDEMLEGIDVLIYDIQDVGLRFYTYIYTMAYCLEECGKRNIEFVVLDRPNPLSSKIEGPIIEKNFESFVGGYGLPIRYGLTIGELAKYINNTFKINANLTVIAMEGYDPTRFYDELGLLWNTPSPNLPSMEHTILYEGFCLLEGVNVSVGRGTVHPFKYIGAPWIDSEKLYKSMKKLSHDGVIFRERVFIPFASKFQGQVCYGLEFFVLDKRKIKPLEIAIDLIAELRELHTKDFTWDSYVHLETERFYFDRLIGSDFYRKAIEQGARSSDFVEIWEKQSAEFTKQVQPFRIY</sequence>
<evidence type="ECO:0000313" key="4">
    <source>
        <dbReference type="Proteomes" id="UP000006804"/>
    </source>
</evidence>
<protein>
    <submittedName>
        <fullName evidence="3">Uncharacterized conserved protein UCP016719</fullName>
    </submittedName>
</protein>
<dbReference type="Gene3D" id="3.40.50.12170">
    <property type="entry name" value="Uncharacterised protein PF07075, DUF1343"/>
    <property type="match status" value="1"/>
</dbReference>
<proteinExistence type="predicted"/>
<dbReference type="eggNOG" id="COG3876">
    <property type="taxonomic scope" value="Bacteria"/>
</dbReference>
<dbReference type="Gene3D" id="3.90.1150.140">
    <property type="match status" value="1"/>
</dbReference>
<dbReference type="HOGENOM" id="CLU_033227_1_0_0"/>
<gene>
    <name evidence="3" type="ORF">Theth_0792</name>
</gene>
<evidence type="ECO:0000259" key="2">
    <source>
        <dbReference type="Pfam" id="PF20732"/>
    </source>
</evidence>
<dbReference type="RefSeq" id="WP_013932098.1">
    <property type="nucleotide sequence ID" value="NC_015707.1"/>
</dbReference>
<dbReference type="KEGG" id="tta:Theth_0792"/>
<dbReference type="Pfam" id="PF20732">
    <property type="entry name" value="NamZ_C"/>
    <property type="match status" value="1"/>
</dbReference>
<evidence type="ECO:0000313" key="3">
    <source>
        <dbReference type="EMBL" id="AEH50876.1"/>
    </source>
</evidence>
<dbReference type="InterPro" id="IPR048502">
    <property type="entry name" value="NamZ_N"/>
</dbReference>
<organism evidence="3 4">
    <name type="scientific">Pseudothermotoga thermarum DSM 5069</name>
    <dbReference type="NCBI Taxonomy" id="688269"/>
    <lineage>
        <taxon>Bacteria</taxon>
        <taxon>Thermotogati</taxon>
        <taxon>Thermotogota</taxon>
        <taxon>Thermotogae</taxon>
        <taxon>Thermotogales</taxon>
        <taxon>Thermotogaceae</taxon>
        <taxon>Pseudothermotoga</taxon>
    </lineage>
</organism>
<dbReference type="EMBL" id="CP002351">
    <property type="protein sequence ID" value="AEH50876.1"/>
    <property type="molecule type" value="Genomic_DNA"/>
</dbReference>
<feature type="domain" description="Peptidoglycan beta-N-acetylmuramidase NamZ N-terminal" evidence="1">
    <location>
        <begin position="22"/>
        <end position="220"/>
    </location>
</feature>
<dbReference type="PATRIC" id="fig|688269.3.peg.816"/>
<dbReference type="PIRSF" id="PIRSF016719">
    <property type="entry name" value="UCP016719"/>
    <property type="match status" value="1"/>
</dbReference>
<dbReference type="Pfam" id="PF07075">
    <property type="entry name" value="NamZ_N"/>
    <property type="match status" value="1"/>
</dbReference>
<feature type="domain" description="Peptidoglycan beta-N-acetylmuramidase NamZ C-terminal" evidence="2">
    <location>
        <begin position="224"/>
        <end position="383"/>
    </location>
</feature>
<dbReference type="GO" id="GO:0033922">
    <property type="term" value="F:peptidoglycan beta-N-acetylmuramidase activity"/>
    <property type="evidence" value="ECO:0007669"/>
    <property type="project" value="InterPro"/>
</dbReference>